<proteinExistence type="predicted"/>
<comment type="caution">
    <text evidence="1">The sequence shown here is derived from an EMBL/GenBank/DDBJ whole genome shotgun (WGS) entry which is preliminary data.</text>
</comment>
<evidence type="ECO:0000313" key="1">
    <source>
        <dbReference type="EMBL" id="KAG2255695.1"/>
    </source>
</evidence>
<gene>
    <name evidence="1" type="ORF">Bca52824_074989</name>
</gene>
<dbReference type="AlphaFoldDB" id="A0A8X7PQB2"/>
<reference evidence="1 2" key="1">
    <citation type="submission" date="2020-02" db="EMBL/GenBank/DDBJ databases">
        <authorList>
            <person name="Ma Q."/>
            <person name="Huang Y."/>
            <person name="Song X."/>
            <person name="Pei D."/>
        </authorList>
    </citation>
    <scope>NUCLEOTIDE SEQUENCE [LARGE SCALE GENOMIC DNA]</scope>
    <source>
        <strain evidence="1">Sxm20200214</strain>
        <tissue evidence="1">Leaf</tissue>
    </source>
</reference>
<sequence length="84" mass="9695">MAKRDAYVKMVRTKTGEAFEECPTTDELNNMKKVVWELSLILKKAHEKEHSNISQLTAAQEFGDLVSFMKAQLHVARNVKKHCY</sequence>
<accession>A0A8X7PQB2</accession>
<name>A0A8X7PQB2_BRACI</name>
<keyword evidence="2" id="KW-1185">Reference proteome</keyword>
<protein>
    <submittedName>
        <fullName evidence="1">Uncharacterized protein</fullName>
    </submittedName>
</protein>
<dbReference type="EMBL" id="JAAMPC010000015">
    <property type="protein sequence ID" value="KAG2255695.1"/>
    <property type="molecule type" value="Genomic_DNA"/>
</dbReference>
<dbReference type="Proteomes" id="UP000886595">
    <property type="component" value="Unassembled WGS sequence"/>
</dbReference>
<organism evidence="1 2">
    <name type="scientific">Brassica carinata</name>
    <name type="common">Ethiopian mustard</name>
    <name type="synonym">Abyssinian cabbage</name>
    <dbReference type="NCBI Taxonomy" id="52824"/>
    <lineage>
        <taxon>Eukaryota</taxon>
        <taxon>Viridiplantae</taxon>
        <taxon>Streptophyta</taxon>
        <taxon>Embryophyta</taxon>
        <taxon>Tracheophyta</taxon>
        <taxon>Spermatophyta</taxon>
        <taxon>Magnoliopsida</taxon>
        <taxon>eudicotyledons</taxon>
        <taxon>Gunneridae</taxon>
        <taxon>Pentapetalae</taxon>
        <taxon>rosids</taxon>
        <taxon>malvids</taxon>
        <taxon>Brassicales</taxon>
        <taxon>Brassicaceae</taxon>
        <taxon>Brassiceae</taxon>
        <taxon>Brassica</taxon>
    </lineage>
</organism>
<evidence type="ECO:0000313" key="2">
    <source>
        <dbReference type="Proteomes" id="UP000886595"/>
    </source>
</evidence>